<protein>
    <submittedName>
        <fullName evidence="1">Uncharacterized protein</fullName>
    </submittedName>
</protein>
<proteinExistence type="predicted"/>
<evidence type="ECO:0000313" key="1">
    <source>
        <dbReference type="EMBL" id="JAD71711.1"/>
    </source>
</evidence>
<sequence>MIGPVASGHGQATSLAGEIGITVYQLPNRQSGRP</sequence>
<name>A0A0A9C822_ARUDO</name>
<dbReference type="EMBL" id="GBRH01226184">
    <property type="protein sequence ID" value="JAD71711.1"/>
    <property type="molecule type" value="Transcribed_RNA"/>
</dbReference>
<accession>A0A0A9C822</accession>
<reference evidence="1" key="2">
    <citation type="journal article" date="2015" name="Data Brief">
        <title>Shoot transcriptome of the giant reed, Arundo donax.</title>
        <authorList>
            <person name="Barrero R.A."/>
            <person name="Guerrero F.D."/>
            <person name="Moolhuijzen P."/>
            <person name="Goolsby J.A."/>
            <person name="Tidwell J."/>
            <person name="Bellgard S.E."/>
            <person name="Bellgard M.I."/>
        </authorList>
    </citation>
    <scope>NUCLEOTIDE SEQUENCE</scope>
    <source>
        <tissue evidence="1">Shoot tissue taken approximately 20 cm above the soil surface</tissue>
    </source>
</reference>
<reference evidence="1" key="1">
    <citation type="submission" date="2014-09" db="EMBL/GenBank/DDBJ databases">
        <authorList>
            <person name="Magalhaes I.L.F."/>
            <person name="Oliveira U."/>
            <person name="Santos F.R."/>
            <person name="Vidigal T.H.D.A."/>
            <person name="Brescovit A.D."/>
            <person name="Santos A.J."/>
        </authorList>
    </citation>
    <scope>NUCLEOTIDE SEQUENCE</scope>
    <source>
        <tissue evidence="1">Shoot tissue taken approximately 20 cm above the soil surface</tissue>
    </source>
</reference>
<dbReference type="AlphaFoldDB" id="A0A0A9C822"/>
<organism evidence="1">
    <name type="scientific">Arundo donax</name>
    <name type="common">Giant reed</name>
    <name type="synonym">Donax arundinaceus</name>
    <dbReference type="NCBI Taxonomy" id="35708"/>
    <lineage>
        <taxon>Eukaryota</taxon>
        <taxon>Viridiplantae</taxon>
        <taxon>Streptophyta</taxon>
        <taxon>Embryophyta</taxon>
        <taxon>Tracheophyta</taxon>
        <taxon>Spermatophyta</taxon>
        <taxon>Magnoliopsida</taxon>
        <taxon>Liliopsida</taxon>
        <taxon>Poales</taxon>
        <taxon>Poaceae</taxon>
        <taxon>PACMAD clade</taxon>
        <taxon>Arundinoideae</taxon>
        <taxon>Arundineae</taxon>
        <taxon>Arundo</taxon>
    </lineage>
</organism>